<protein>
    <submittedName>
        <fullName evidence="1">Uncharacterized protein</fullName>
    </submittedName>
</protein>
<gene>
    <name evidence="1" type="ORF">B9D04_01470</name>
</gene>
<evidence type="ECO:0000313" key="1">
    <source>
        <dbReference type="EMBL" id="OSP90452.1"/>
    </source>
</evidence>
<sequence length="45" mass="5151">MPSRNPHHFWRPCLTNQHRRSLPTPGYTGLTLIANCCGEFLCPRA</sequence>
<dbReference type="RefSeq" id="WP_085637235.1">
    <property type="nucleotide sequence ID" value="NZ_CABJFA010000003.1"/>
</dbReference>
<evidence type="ECO:0000313" key="2">
    <source>
        <dbReference type="Proteomes" id="UP000193588"/>
    </source>
</evidence>
<organism evidence="1 2">
    <name type="scientific">Weissella cibaria</name>
    <dbReference type="NCBI Taxonomy" id="137591"/>
    <lineage>
        <taxon>Bacteria</taxon>
        <taxon>Bacillati</taxon>
        <taxon>Bacillota</taxon>
        <taxon>Bacilli</taxon>
        <taxon>Lactobacillales</taxon>
        <taxon>Lactobacillaceae</taxon>
        <taxon>Weissella</taxon>
    </lineage>
</organism>
<dbReference type="InterPro" id="IPR013422">
    <property type="entry name" value="CRISPR-assoc_prot_Cas5_N"/>
</dbReference>
<dbReference type="NCBIfam" id="TIGR02593">
    <property type="entry name" value="CRISPR_cas5"/>
    <property type="match status" value="1"/>
</dbReference>
<comment type="caution">
    <text evidence="1">The sequence shown here is derived from an EMBL/GenBank/DDBJ whole genome shotgun (WGS) entry which is preliminary data.</text>
</comment>
<name>A0A1X4JNU8_9LACO</name>
<proteinExistence type="predicted"/>
<dbReference type="AlphaFoldDB" id="A0A1X4JNU8"/>
<reference evidence="1 2" key="1">
    <citation type="submission" date="2017-04" db="EMBL/GenBank/DDBJ databases">
        <title>The genome sequence of Weissella cibaria isolated from wild Drosophila.</title>
        <authorList>
            <person name="Ricks N.J."/>
            <person name="Carroll C."/>
            <person name="Walters A."/>
            <person name="Newell P.D."/>
            <person name="Chaston J.M."/>
        </authorList>
    </citation>
    <scope>NUCLEOTIDE SEQUENCE [LARGE SCALE GENOMIC DNA]</scope>
    <source>
        <strain evidence="1 2">DmW_103</strain>
    </source>
</reference>
<dbReference type="Proteomes" id="UP000193588">
    <property type="component" value="Unassembled WGS sequence"/>
</dbReference>
<dbReference type="EMBL" id="NDXJ01000002">
    <property type="protein sequence ID" value="OSP90452.1"/>
    <property type="molecule type" value="Genomic_DNA"/>
</dbReference>
<accession>A0A1X4JNU8</accession>